<dbReference type="RefSeq" id="XP_040747191.1">
    <property type="nucleotide sequence ID" value="XM_040886050.1"/>
</dbReference>
<proteinExistence type="predicted"/>
<keyword evidence="2" id="KW-1185">Reference proteome</keyword>
<dbReference type="AlphaFoldDB" id="A0A1Y1WK67"/>
<dbReference type="EMBL" id="MCFD01000001">
    <property type="protein sequence ID" value="ORX73980.1"/>
    <property type="molecule type" value="Genomic_DNA"/>
</dbReference>
<comment type="caution">
    <text evidence="1">The sequence shown here is derived from an EMBL/GenBank/DDBJ whole genome shotgun (WGS) entry which is preliminary data.</text>
</comment>
<evidence type="ECO:0000313" key="1">
    <source>
        <dbReference type="EMBL" id="ORX73980.1"/>
    </source>
</evidence>
<gene>
    <name evidence="1" type="ORF">DL89DRAFT_263983</name>
</gene>
<accession>A0A1Y1WK67</accession>
<dbReference type="Proteomes" id="UP000193922">
    <property type="component" value="Unassembled WGS sequence"/>
</dbReference>
<organism evidence="1 2">
    <name type="scientific">Linderina pennispora</name>
    <dbReference type="NCBI Taxonomy" id="61395"/>
    <lineage>
        <taxon>Eukaryota</taxon>
        <taxon>Fungi</taxon>
        <taxon>Fungi incertae sedis</taxon>
        <taxon>Zoopagomycota</taxon>
        <taxon>Kickxellomycotina</taxon>
        <taxon>Kickxellomycetes</taxon>
        <taxon>Kickxellales</taxon>
        <taxon>Kickxellaceae</taxon>
        <taxon>Linderina</taxon>
    </lineage>
</organism>
<evidence type="ECO:0000313" key="2">
    <source>
        <dbReference type="Proteomes" id="UP000193922"/>
    </source>
</evidence>
<protein>
    <submittedName>
        <fullName evidence="1">Uncharacterized protein</fullName>
    </submittedName>
</protein>
<dbReference type="GeneID" id="63802698"/>
<sequence length="114" mass="12394">MPACESVAALESVWDHIPLSLLCFLIASSLDRMFGGGSTALSDLLSVGLISLIGSRYGKGRFLWIFAPLPLCGYCTTGLIGVNGGVVPAGVEYFIFRYRLREVDLRMFCTVHES</sequence>
<name>A0A1Y1WK67_9FUNG</name>
<reference evidence="1 2" key="1">
    <citation type="submission" date="2016-07" db="EMBL/GenBank/DDBJ databases">
        <title>Pervasive Adenine N6-methylation of Active Genes in Fungi.</title>
        <authorList>
            <consortium name="DOE Joint Genome Institute"/>
            <person name="Mondo S.J."/>
            <person name="Dannebaum R.O."/>
            <person name="Kuo R.C."/>
            <person name="Labutti K."/>
            <person name="Haridas S."/>
            <person name="Kuo A."/>
            <person name="Salamov A."/>
            <person name="Ahrendt S.R."/>
            <person name="Lipzen A."/>
            <person name="Sullivan W."/>
            <person name="Andreopoulos W.B."/>
            <person name="Clum A."/>
            <person name="Lindquist E."/>
            <person name="Daum C."/>
            <person name="Ramamoorthy G.K."/>
            <person name="Gryganskyi A."/>
            <person name="Culley D."/>
            <person name="Magnuson J.K."/>
            <person name="James T.Y."/>
            <person name="O'Malley M.A."/>
            <person name="Stajich J.E."/>
            <person name="Spatafora J.W."/>
            <person name="Visel A."/>
            <person name="Grigoriev I.V."/>
        </authorList>
    </citation>
    <scope>NUCLEOTIDE SEQUENCE [LARGE SCALE GENOMIC DNA]</scope>
    <source>
        <strain evidence="1 2">ATCC 12442</strain>
    </source>
</reference>